<dbReference type="RefSeq" id="WP_130455607.1">
    <property type="nucleotide sequence ID" value="NZ_QYAG01000003.1"/>
</dbReference>
<evidence type="ECO:0000313" key="6">
    <source>
        <dbReference type="Proteomes" id="UP000291832"/>
    </source>
</evidence>
<protein>
    <submittedName>
        <fullName evidence="5">ABC-type multidrug transport system ATPase subunit</fullName>
    </submittedName>
</protein>
<keyword evidence="2" id="KW-0067">ATP-binding</keyword>
<dbReference type="SMART" id="SM00382">
    <property type="entry name" value="AAA"/>
    <property type="match status" value="1"/>
</dbReference>
<dbReference type="PROSITE" id="PS50893">
    <property type="entry name" value="ABC_TRANSPORTER_2"/>
    <property type="match status" value="1"/>
</dbReference>
<evidence type="ECO:0000256" key="1">
    <source>
        <dbReference type="ARBA" id="ARBA00022741"/>
    </source>
</evidence>
<dbReference type="EMBL" id="SHKI01000008">
    <property type="protein sequence ID" value="RZT60587.1"/>
    <property type="molecule type" value="Genomic_DNA"/>
</dbReference>
<organism evidence="5 6">
    <name type="scientific">Leucobacter luti</name>
    <dbReference type="NCBI Taxonomy" id="340320"/>
    <lineage>
        <taxon>Bacteria</taxon>
        <taxon>Bacillati</taxon>
        <taxon>Actinomycetota</taxon>
        <taxon>Actinomycetes</taxon>
        <taxon>Micrococcales</taxon>
        <taxon>Microbacteriaceae</taxon>
        <taxon>Leucobacter</taxon>
    </lineage>
</organism>
<dbReference type="PANTHER" id="PTHR43038">
    <property type="entry name" value="ATP-BINDING CASSETTE, SUB-FAMILY H, MEMBER 1"/>
    <property type="match status" value="1"/>
</dbReference>
<dbReference type="Pfam" id="PF00005">
    <property type="entry name" value="ABC_tran"/>
    <property type="match status" value="1"/>
</dbReference>
<dbReference type="AlphaFoldDB" id="A0A4Q7TK94"/>
<dbReference type="InterPro" id="IPR003593">
    <property type="entry name" value="AAA+_ATPase"/>
</dbReference>
<gene>
    <name evidence="5" type="ORF">EV139_3033</name>
</gene>
<dbReference type="Gene3D" id="3.40.50.300">
    <property type="entry name" value="P-loop containing nucleotide triphosphate hydrolases"/>
    <property type="match status" value="1"/>
</dbReference>
<name>A0A4Q7TK94_9MICO</name>
<keyword evidence="6" id="KW-1185">Reference proteome</keyword>
<comment type="caution">
    <text evidence="5">The sequence shown here is derived from an EMBL/GenBank/DDBJ whole genome shotgun (WGS) entry which is preliminary data.</text>
</comment>
<dbReference type="InterPro" id="IPR027417">
    <property type="entry name" value="P-loop_NTPase"/>
</dbReference>
<evidence type="ECO:0000313" key="5">
    <source>
        <dbReference type="EMBL" id="RZT60587.1"/>
    </source>
</evidence>
<reference evidence="5 6" key="1">
    <citation type="journal article" date="2015" name="Stand. Genomic Sci.">
        <title>Genomic Encyclopedia of Bacterial and Archaeal Type Strains, Phase III: the genomes of soil and plant-associated and newly described type strains.</title>
        <authorList>
            <person name="Whitman W.B."/>
            <person name="Woyke T."/>
            <person name="Klenk H.P."/>
            <person name="Zhou Y."/>
            <person name="Lilburn T.G."/>
            <person name="Beck B.J."/>
            <person name="De Vos P."/>
            <person name="Vandamme P."/>
            <person name="Eisen J.A."/>
            <person name="Garrity G."/>
            <person name="Hugenholtz P."/>
            <person name="Kyrpides N.C."/>
        </authorList>
    </citation>
    <scope>NUCLEOTIDE SEQUENCE [LARGE SCALE GENOMIC DNA]</scope>
    <source>
        <strain evidence="5 6">RF6</strain>
    </source>
</reference>
<feature type="compositionally biased region" description="Low complexity" evidence="3">
    <location>
        <begin position="274"/>
        <end position="291"/>
    </location>
</feature>
<dbReference type="GO" id="GO:0005524">
    <property type="term" value="F:ATP binding"/>
    <property type="evidence" value="ECO:0007669"/>
    <property type="project" value="UniProtKB-KW"/>
</dbReference>
<accession>A0A4Q7TK94</accession>
<feature type="region of interest" description="Disordered" evidence="3">
    <location>
        <begin position="263"/>
        <end position="296"/>
    </location>
</feature>
<evidence type="ECO:0000256" key="3">
    <source>
        <dbReference type="SAM" id="MobiDB-lite"/>
    </source>
</evidence>
<dbReference type="GO" id="GO:0016887">
    <property type="term" value="F:ATP hydrolysis activity"/>
    <property type="evidence" value="ECO:0007669"/>
    <property type="project" value="InterPro"/>
</dbReference>
<dbReference type="PROSITE" id="PS00211">
    <property type="entry name" value="ABC_TRANSPORTER_1"/>
    <property type="match status" value="1"/>
</dbReference>
<keyword evidence="1" id="KW-0547">Nucleotide-binding</keyword>
<dbReference type="CDD" id="cd03230">
    <property type="entry name" value="ABC_DR_subfamily_A"/>
    <property type="match status" value="1"/>
</dbReference>
<dbReference type="SUPFAM" id="SSF52540">
    <property type="entry name" value="P-loop containing nucleoside triphosphate hydrolases"/>
    <property type="match status" value="1"/>
</dbReference>
<evidence type="ECO:0000256" key="2">
    <source>
        <dbReference type="ARBA" id="ARBA00022840"/>
    </source>
</evidence>
<dbReference type="PANTHER" id="PTHR43038:SF3">
    <property type="entry name" value="ABC TRANSPORTER G FAMILY MEMBER 20 ISOFORM X1"/>
    <property type="match status" value="1"/>
</dbReference>
<dbReference type="InterPro" id="IPR017871">
    <property type="entry name" value="ABC_transporter-like_CS"/>
</dbReference>
<feature type="domain" description="ABC transporter" evidence="4">
    <location>
        <begin position="21"/>
        <end position="242"/>
    </location>
</feature>
<dbReference type="Proteomes" id="UP000291832">
    <property type="component" value="Unassembled WGS sequence"/>
</dbReference>
<feature type="region of interest" description="Disordered" evidence="3">
    <location>
        <begin position="316"/>
        <end position="381"/>
    </location>
</feature>
<dbReference type="InterPro" id="IPR003439">
    <property type="entry name" value="ABC_transporter-like_ATP-bd"/>
</dbReference>
<sequence>MAALGTAPGARAAATASAPTIVLDRATVRHGRSVLLTGFSGTFAPGTVTALVGGDGAGKTTLLKLLAGRLTAAHLGGSGLPLPRHAIGYQPADAGVWRNLSVAENLEFVRGAYGLDRARARGRGAELLERAGLSEFRHRVAGRLSGGMRQKLGVVLATLHQPGLVLLDEPTTGVDPISRAELWTLIAASAAEGATVVFATTYLDEAERATRLELLADGEQLASGTPDEIVAQTPGRIVRAPADSVAGAQLLAAPHSWRRAETVYSWSPPPDPGSAPALPASASASASTPTAVLPEPAAPDLENSCVALLLAHSHAERHAPPVWPSARTTAPGRARRGRPAPARERRAGVSRRTHPGTRPTRRGGQRHPALRGVHRARRCLA</sequence>
<dbReference type="OrthoDB" id="9804819at2"/>
<evidence type="ECO:0000259" key="4">
    <source>
        <dbReference type="PROSITE" id="PS50893"/>
    </source>
</evidence>
<proteinExistence type="predicted"/>
<feature type="compositionally biased region" description="Basic residues" evidence="3">
    <location>
        <begin position="348"/>
        <end position="381"/>
    </location>
</feature>